<dbReference type="PANTHER" id="PTHR11606">
    <property type="entry name" value="GLUTAMATE DEHYDROGENASE"/>
    <property type="match status" value="1"/>
</dbReference>
<dbReference type="Pfam" id="PF00208">
    <property type="entry name" value="ELFV_dehydrog"/>
    <property type="match status" value="1"/>
</dbReference>
<evidence type="ECO:0000313" key="4">
    <source>
        <dbReference type="Proteomes" id="UP000318093"/>
    </source>
</evidence>
<dbReference type="InterPro" id="IPR036291">
    <property type="entry name" value="NAD(P)-bd_dom_sf"/>
</dbReference>
<organism evidence="3 4">
    <name type="scientific">Candidatus Segetimicrobium genomatis</name>
    <dbReference type="NCBI Taxonomy" id="2569760"/>
    <lineage>
        <taxon>Bacteria</taxon>
        <taxon>Bacillati</taxon>
        <taxon>Candidatus Sysuimicrobiota</taxon>
        <taxon>Candidatus Sysuimicrobiia</taxon>
        <taxon>Candidatus Sysuimicrobiales</taxon>
        <taxon>Candidatus Segetimicrobiaceae</taxon>
        <taxon>Candidatus Segetimicrobium</taxon>
    </lineage>
</organism>
<dbReference type="EMBL" id="VBAN01000115">
    <property type="protein sequence ID" value="TMI83311.1"/>
    <property type="molecule type" value="Genomic_DNA"/>
</dbReference>
<dbReference type="SUPFAM" id="SSF51735">
    <property type="entry name" value="NAD(P)-binding Rossmann-fold domains"/>
    <property type="match status" value="1"/>
</dbReference>
<evidence type="ECO:0000256" key="1">
    <source>
        <dbReference type="ARBA" id="ARBA00023002"/>
    </source>
</evidence>
<dbReference type="GO" id="GO:0006538">
    <property type="term" value="P:L-glutamate catabolic process"/>
    <property type="evidence" value="ECO:0007669"/>
    <property type="project" value="TreeGrafter"/>
</dbReference>
<dbReference type="GO" id="GO:0004352">
    <property type="term" value="F:glutamate dehydrogenase (NAD+) activity"/>
    <property type="evidence" value="ECO:0007669"/>
    <property type="project" value="TreeGrafter"/>
</dbReference>
<keyword evidence="1" id="KW-0560">Oxidoreductase</keyword>
<reference evidence="3 4" key="1">
    <citation type="journal article" date="2019" name="Nat. Microbiol.">
        <title>Mediterranean grassland soil C-N compound turnover is dependent on rainfall and depth, and is mediated by genomically divergent microorganisms.</title>
        <authorList>
            <person name="Diamond S."/>
            <person name="Andeer P.F."/>
            <person name="Li Z."/>
            <person name="Crits-Christoph A."/>
            <person name="Burstein D."/>
            <person name="Anantharaman K."/>
            <person name="Lane K.R."/>
            <person name="Thomas B.C."/>
            <person name="Pan C."/>
            <person name="Northen T.R."/>
            <person name="Banfield J.F."/>
        </authorList>
    </citation>
    <scope>NUCLEOTIDE SEQUENCE [LARGE SCALE GENOMIC DNA]</scope>
    <source>
        <strain evidence="3">NP_6</strain>
    </source>
</reference>
<gene>
    <name evidence="3" type="ORF">E6H03_03895</name>
</gene>
<dbReference type="InterPro" id="IPR033922">
    <property type="entry name" value="NAD_bind_Glu_DH"/>
</dbReference>
<feature type="non-terminal residue" evidence="3">
    <location>
        <position position="1"/>
    </location>
</feature>
<sequence>NEKGLDPAELLRHKEQAGTVAGFRGGTPITNEDVLEVPCEILVPSALEGQITERNAAKVKARLIVEGANGPTTPEADAILQDRKVLVVPDILANAGGVTVSYFEWVQDLQSFFWSEEEINERLERIMVRSFREVLGVSQERQVEMRTAALVKAVQRVADALITRGIYP</sequence>
<evidence type="ECO:0000313" key="3">
    <source>
        <dbReference type="EMBL" id="TMI83311.1"/>
    </source>
</evidence>
<feature type="domain" description="Glutamate/phenylalanine/leucine/valine/L-tryptophan dehydrogenase C-terminal" evidence="2">
    <location>
        <begin position="2"/>
        <end position="165"/>
    </location>
</feature>
<evidence type="ECO:0000259" key="2">
    <source>
        <dbReference type="SMART" id="SM00839"/>
    </source>
</evidence>
<dbReference type="CDD" id="cd01076">
    <property type="entry name" value="NAD_bind_1_Glu_DH"/>
    <property type="match status" value="1"/>
</dbReference>
<accession>A0A537JIE7</accession>
<name>A0A537JIE7_9BACT</name>
<dbReference type="SMART" id="SM00839">
    <property type="entry name" value="ELFV_dehydrog"/>
    <property type="match status" value="1"/>
</dbReference>
<proteinExistence type="predicted"/>
<dbReference type="AlphaFoldDB" id="A0A537JIE7"/>
<protein>
    <submittedName>
        <fullName evidence="3">Glutamate dehydrogenase</fullName>
    </submittedName>
</protein>
<dbReference type="Proteomes" id="UP000318093">
    <property type="component" value="Unassembled WGS sequence"/>
</dbReference>
<dbReference type="PANTHER" id="PTHR11606:SF13">
    <property type="entry name" value="GLUTAMATE DEHYDROGENASE 1, MITOCHONDRIAL"/>
    <property type="match status" value="1"/>
</dbReference>
<dbReference type="Gene3D" id="3.40.50.720">
    <property type="entry name" value="NAD(P)-binding Rossmann-like Domain"/>
    <property type="match status" value="1"/>
</dbReference>
<comment type="caution">
    <text evidence="3">The sequence shown here is derived from an EMBL/GenBank/DDBJ whole genome shotgun (WGS) entry which is preliminary data.</text>
</comment>
<dbReference type="InterPro" id="IPR006096">
    <property type="entry name" value="Glu/Leu/Phe/Val/Trp_DH_C"/>
</dbReference>